<organism evidence="1 2">
    <name type="scientific">Thermochromatium tepidum ATCC 43061</name>
    <dbReference type="NCBI Taxonomy" id="316276"/>
    <lineage>
        <taxon>Bacteria</taxon>
        <taxon>Pseudomonadati</taxon>
        <taxon>Pseudomonadota</taxon>
        <taxon>Gammaproteobacteria</taxon>
        <taxon>Chromatiales</taxon>
        <taxon>Chromatiaceae</taxon>
        <taxon>Thermochromatium</taxon>
    </lineage>
</organism>
<dbReference type="AlphaFoldDB" id="A0A6I6DWN3"/>
<proteinExistence type="predicted"/>
<dbReference type="InterPro" id="IPR036287">
    <property type="entry name" value="Rv1873-like_sf"/>
</dbReference>
<dbReference type="InterPro" id="IPR014937">
    <property type="entry name" value="DUF1810"/>
</dbReference>
<dbReference type="RefSeq" id="WP_153974120.1">
    <property type="nucleotide sequence ID" value="NZ_CP039268.1"/>
</dbReference>
<dbReference type="Proteomes" id="UP000426424">
    <property type="component" value="Chromosome"/>
</dbReference>
<dbReference type="Pfam" id="PF08837">
    <property type="entry name" value="DUF1810"/>
    <property type="match status" value="1"/>
</dbReference>
<evidence type="ECO:0000313" key="2">
    <source>
        <dbReference type="Proteomes" id="UP000426424"/>
    </source>
</evidence>
<dbReference type="KEGG" id="ttp:E6P07_02335"/>
<dbReference type="SUPFAM" id="SSF140736">
    <property type="entry name" value="Rv1873-like"/>
    <property type="match status" value="1"/>
</dbReference>
<sequence>MSNTAPDLNRFVEAQGDIYAQALAELRAGRKRSHWMWFVFPQIAGLGSSTMACRYALRDLDEARAYLNHPILGARLRDCAEALLAIEGRSAREILGSPDDLKLCSSATLFAQVSPPGSVFHRLLERYCGGQPDRLTLERLSAGSRHDER</sequence>
<dbReference type="OrthoDB" id="9801870at2"/>
<dbReference type="PIRSF" id="PIRSF008546">
    <property type="entry name" value="UCP008546"/>
    <property type="match status" value="1"/>
</dbReference>
<keyword evidence="2" id="KW-1185">Reference proteome</keyword>
<evidence type="ECO:0000313" key="1">
    <source>
        <dbReference type="EMBL" id="QGU31921.1"/>
    </source>
</evidence>
<reference evidence="1 2" key="1">
    <citation type="submission" date="2019-12" db="EMBL/GenBank/DDBJ databases">
        <title>The complete genome of the thermophilic, anoxygenic phototrophic gammaproteobacterium Thermochromatium tepidum.</title>
        <authorList>
            <person name="Sattley W.M."/>
            <person name="Swingley W.D."/>
            <person name="Burchell B.M."/>
            <person name="Gurbani S.A."/>
            <person name="Kujawa C.M."/>
            <person name="Nuccio D.A."/>
            <person name="Schladweiler J."/>
            <person name="Shaffer K.N."/>
            <person name="Stokes L.M."/>
            <person name="Touchman J.W."/>
            <person name="Blankenship R.E."/>
            <person name="Madigan M.T."/>
        </authorList>
    </citation>
    <scope>NUCLEOTIDE SEQUENCE [LARGE SCALE GENOMIC DNA]</scope>
    <source>
        <strain evidence="1 2">ATCC 43061</strain>
    </source>
</reference>
<dbReference type="Gene3D" id="1.25.40.380">
    <property type="entry name" value="Protein of unknown function DUF1810"/>
    <property type="match status" value="1"/>
</dbReference>
<dbReference type="EMBL" id="CP039268">
    <property type="protein sequence ID" value="QGU31921.1"/>
    <property type="molecule type" value="Genomic_DNA"/>
</dbReference>
<protein>
    <submittedName>
        <fullName evidence="1">DUF1810 family protein</fullName>
    </submittedName>
</protein>
<accession>A0A6I6DWN3</accession>
<name>A0A6I6DWN3_THETI</name>
<gene>
    <name evidence="1" type="ORF">E6P07_02335</name>
</gene>